<name>A0A6B2LM88_9EUKA</name>
<feature type="domain" description="UBC core" evidence="2">
    <location>
        <begin position="17"/>
        <end position="165"/>
    </location>
</feature>
<reference evidence="3" key="1">
    <citation type="journal article" date="2020" name="J. Eukaryot. Microbiol.">
        <title>De novo Sequencing, Assembly and Annotation of the Transcriptome for the Free-Living Testate Amoeba Arcella intermedia.</title>
        <authorList>
            <person name="Ribeiro G.M."/>
            <person name="Porfirio-Sousa A.L."/>
            <person name="Maurer-Alcala X.X."/>
            <person name="Katz L.A."/>
            <person name="Lahr D.J.G."/>
        </authorList>
    </citation>
    <scope>NUCLEOTIDE SEQUENCE</scope>
</reference>
<accession>A0A6B2LM88</accession>
<dbReference type="InterPro" id="IPR016135">
    <property type="entry name" value="UBQ-conjugating_enzyme/RWD"/>
</dbReference>
<dbReference type="SMART" id="SM00212">
    <property type="entry name" value="UBCc"/>
    <property type="match status" value="1"/>
</dbReference>
<organism evidence="3">
    <name type="scientific">Arcella intermedia</name>
    <dbReference type="NCBI Taxonomy" id="1963864"/>
    <lineage>
        <taxon>Eukaryota</taxon>
        <taxon>Amoebozoa</taxon>
        <taxon>Tubulinea</taxon>
        <taxon>Elardia</taxon>
        <taxon>Arcellinida</taxon>
        <taxon>Sphaerothecina</taxon>
        <taxon>Arcellidae</taxon>
        <taxon>Arcella</taxon>
    </lineage>
</organism>
<evidence type="ECO:0000256" key="1">
    <source>
        <dbReference type="SAM" id="MobiDB-lite"/>
    </source>
</evidence>
<evidence type="ECO:0000259" key="2">
    <source>
        <dbReference type="PROSITE" id="PS50127"/>
    </source>
</evidence>
<evidence type="ECO:0000313" key="3">
    <source>
        <dbReference type="EMBL" id="NDV38183.1"/>
    </source>
</evidence>
<dbReference type="Pfam" id="PF00179">
    <property type="entry name" value="UQ_con"/>
    <property type="match status" value="1"/>
</dbReference>
<proteinExistence type="predicted"/>
<dbReference type="AlphaFoldDB" id="A0A6B2LM88"/>
<dbReference type="InterPro" id="IPR000608">
    <property type="entry name" value="UBC"/>
</dbReference>
<dbReference type="PANTHER" id="PTHR24068">
    <property type="entry name" value="UBIQUITIN-CONJUGATING ENZYME E2"/>
    <property type="match status" value="1"/>
</dbReference>
<dbReference type="PROSITE" id="PS50127">
    <property type="entry name" value="UBC_2"/>
    <property type="match status" value="1"/>
</dbReference>
<protein>
    <recommendedName>
        <fullName evidence="2">UBC core domain-containing protein</fullName>
    </recommendedName>
</protein>
<dbReference type="SUPFAM" id="SSF54495">
    <property type="entry name" value="UBC-like"/>
    <property type="match status" value="1"/>
</dbReference>
<sequence>MEEVMRTWGKPWNPEDDAGRGGRERVEMDVRDLPEEPWFEVRSVDGDGSLKEIVVWPPEGYWEGASVKFSCTFPRDYPYSPPRVRCTTRVFHPSIDMQGYVSCWVFSLGDWSCERTLTDVVFGLLNLFIYPHTDGPMNFAASDLLDKDPQQFQEMVHRIQRGNQH</sequence>
<dbReference type="Gene3D" id="3.10.110.10">
    <property type="entry name" value="Ubiquitin Conjugating Enzyme"/>
    <property type="match status" value="1"/>
</dbReference>
<dbReference type="CDD" id="cd23794">
    <property type="entry name" value="UBCc_UBE2F_UBE2M"/>
    <property type="match status" value="1"/>
</dbReference>
<feature type="region of interest" description="Disordered" evidence="1">
    <location>
        <begin position="1"/>
        <end position="24"/>
    </location>
</feature>
<dbReference type="EMBL" id="GIBP01009214">
    <property type="protein sequence ID" value="NDV38183.1"/>
    <property type="molecule type" value="Transcribed_RNA"/>
</dbReference>